<dbReference type="InterPro" id="IPR036837">
    <property type="entry name" value="Cation_efflux_CTD_sf"/>
</dbReference>
<evidence type="ECO:0000256" key="7">
    <source>
        <dbReference type="ARBA" id="ARBA00023065"/>
    </source>
</evidence>
<feature type="transmembrane region" description="Helical" evidence="10">
    <location>
        <begin position="436"/>
        <end position="457"/>
    </location>
</feature>
<dbReference type="Proteomes" id="UP001201812">
    <property type="component" value="Unassembled WGS sequence"/>
</dbReference>
<keyword evidence="14" id="KW-1185">Reference proteome</keyword>
<dbReference type="InterPro" id="IPR027470">
    <property type="entry name" value="Cation_efflux_CTD"/>
</dbReference>
<accession>A0AAD4NC52</accession>
<dbReference type="PANTHER" id="PTHR11562">
    <property type="entry name" value="CATION EFFLUX PROTEIN/ ZINC TRANSPORTER"/>
    <property type="match status" value="1"/>
</dbReference>
<keyword evidence="5" id="KW-0862">Zinc</keyword>
<evidence type="ECO:0000256" key="4">
    <source>
        <dbReference type="ARBA" id="ARBA00022692"/>
    </source>
</evidence>
<dbReference type="Gene3D" id="1.20.1510.10">
    <property type="entry name" value="Cation efflux protein transmembrane domain"/>
    <property type="match status" value="1"/>
</dbReference>
<evidence type="ECO:0000259" key="12">
    <source>
        <dbReference type="Pfam" id="PF16916"/>
    </source>
</evidence>
<evidence type="ECO:0000256" key="6">
    <source>
        <dbReference type="ARBA" id="ARBA00022989"/>
    </source>
</evidence>
<evidence type="ECO:0000256" key="9">
    <source>
        <dbReference type="SAM" id="MobiDB-lite"/>
    </source>
</evidence>
<dbReference type="SUPFAM" id="SSF160240">
    <property type="entry name" value="Cation efflux protein cytoplasmic domain-like"/>
    <property type="match status" value="1"/>
</dbReference>
<dbReference type="Pfam" id="PF16916">
    <property type="entry name" value="ZT_dimer"/>
    <property type="match status" value="1"/>
</dbReference>
<keyword evidence="5" id="KW-0864">Zinc transport</keyword>
<comment type="similarity">
    <text evidence="2">Belongs to the cation diffusion facilitator (CDF) transporter (TC 2.A.4) family. SLC30A subfamily.</text>
</comment>
<keyword evidence="3" id="KW-0813">Transport</keyword>
<comment type="subcellular location">
    <subcellularLocation>
        <location evidence="1">Membrane</location>
        <topology evidence="1">Multi-pass membrane protein</topology>
    </subcellularLocation>
</comment>
<dbReference type="EMBL" id="JAKKPZ010000003">
    <property type="protein sequence ID" value="KAI1723501.1"/>
    <property type="molecule type" value="Genomic_DNA"/>
</dbReference>
<name>A0AAD4NC52_9BILA</name>
<dbReference type="SUPFAM" id="SSF161111">
    <property type="entry name" value="Cation efflux protein transmembrane domain-like"/>
    <property type="match status" value="1"/>
</dbReference>
<dbReference type="InterPro" id="IPR027469">
    <property type="entry name" value="Cation_efflux_TMD_sf"/>
</dbReference>
<evidence type="ECO:0000313" key="14">
    <source>
        <dbReference type="Proteomes" id="UP001201812"/>
    </source>
</evidence>
<dbReference type="Pfam" id="PF01545">
    <property type="entry name" value="Cation_efflux"/>
    <property type="match status" value="1"/>
</dbReference>
<dbReference type="GO" id="GO:0010043">
    <property type="term" value="P:response to zinc ion"/>
    <property type="evidence" value="ECO:0007669"/>
    <property type="project" value="TreeGrafter"/>
</dbReference>
<evidence type="ECO:0000256" key="5">
    <source>
        <dbReference type="ARBA" id="ARBA00022906"/>
    </source>
</evidence>
<dbReference type="AlphaFoldDB" id="A0AAD4NC52"/>
<reference evidence="13" key="1">
    <citation type="submission" date="2022-01" db="EMBL/GenBank/DDBJ databases">
        <title>Genome Sequence Resource for Two Populations of Ditylenchus destructor, the Migratory Endoparasitic Phytonematode.</title>
        <authorList>
            <person name="Zhang H."/>
            <person name="Lin R."/>
            <person name="Xie B."/>
        </authorList>
    </citation>
    <scope>NUCLEOTIDE SEQUENCE</scope>
    <source>
        <strain evidence="13">BazhouSP</strain>
    </source>
</reference>
<dbReference type="PANTHER" id="PTHR11562:SF17">
    <property type="entry name" value="RE54080P-RELATED"/>
    <property type="match status" value="1"/>
</dbReference>
<evidence type="ECO:0000256" key="3">
    <source>
        <dbReference type="ARBA" id="ARBA00022448"/>
    </source>
</evidence>
<evidence type="ECO:0000256" key="1">
    <source>
        <dbReference type="ARBA" id="ARBA00004141"/>
    </source>
</evidence>
<sequence length="559" mass="59436">MSSTDSNNSSTVPNEDTITSIVEPMSVESDPVGALSGSGPSAHRPSLNVNQAQRTSVPNAGIALTPPLEYASASSTPIAENAPHSNIWNPQPKISESPLVQTPKPPIPISEPASIEPPAAVYSTSAPTPGFGFGPMRSQIVVPPNTPLASARPTATSAPGVNGSGSDPSLDAFHCHGENGSVNGSKSSNRNAVRVLWLSVVVCLFFMICEVVGGLWAQSLAIITDAAHLLTDLASMLISLFSLYVASRPASQRMSFGWHRAEVVGAFISVFLIWVVTGILVYLAIDRMITKEYEINPTIMAITAGIGVLVNLLMGMLLYFGGHSHSHGGAGHGHSHAKAQLETRRTSVSGSGAAVVSSSLIEEDNEATRLLSSASQAGSPHTHGTIERGEGGDHAAVGSTNINVRAAFIHVIGDLIQSVGVLIAALIILWNEDWSIVDPICTLLFSVIVVSTTVYVVRDALVVLLEGRPSNIDFRVVFDSLENIEGVRKVHDLRIWALTMDKVAISVHLEIAPDAQAQIILKNTTLMLREKFNVHESTVQIEGWQPESENCFQCTIPTR</sequence>
<keyword evidence="4 10" id="KW-0812">Transmembrane</keyword>
<keyword evidence="6 10" id="KW-1133">Transmembrane helix</keyword>
<feature type="transmembrane region" description="Helical" evidence="10">
    <location>
        <begin position="266"/>
        <end position="285"/>
    </location>
</feature>
<protein>
    <submittedName>
        <fullName evidence="13">Cation efflux family domain-containing protein</fullName>
    </submittedName>
</protein>
<evidence type="ECO:0000313" key="13">
    <source>
        <dbReference type="EMBL" id="KAI1723501.1"/>
    </source>
</evidence>
<dbReference type="NCBIfam" id="TIGR01297">
    <property type="entry name" value="CDF"/>
    <property type="match status" value="1"/>
</dbReference>
<feature type="region of interest" description="Disordered" evidence="9">
    <location>
        <begin position="330"/>
        <end position="349"/>
    </location>
</feature>
<dbReference type="InterPro" id="IPR050681">
    <property type="entry name" value="CDF/SLC30A"/>
</dbReference>
<evidence type="ECO:0000256" key="8">
    <source>
        <dbReference type="ARBA" id="ARBA00023136"/>
    </source>
</evidence>
<evidence type="ECO:0000259" key="11">
    <source>
        <dbReference type="Pfam" id="PF01545"/>
    </source>
</evidence>
<feature type="transmembrane region" description="Helical" evidence="10">
    <location>
        <begin position="229"/>
        <end position="246"/>
    </location>
</feature>
<feature type="region of interest" description="Disordered" evidence="9">
    <location>
        <begin position="372"/>
        <end position="392"/>
    </location>
</feature>
<feature type="domain" description="Cation efflux protein cytoplasmic" evidence="12">
    <location>
        <begin position="469"/>
        <end position="542"/>
    </location>
</feature>
<organism evidence="13 14">
    <name type="scientific">Ditylenchus destructor</name>
    <dbReference type="NCBI Taxonomy" id="166010"/>
    <lineage>
        <taxon>Eukaryota</taxon>
        <taxon>Metazoa</taxon>
        <taxon>Ecdysozoa</taxon>
        <taxon>Nematoda</taxon>
        <taxon>Chromadorea</taxon>
        <taxon>Rhabditida</taxon>
        <taxon>Tylenchina</taxon>
        <taxon>Tylenchomorpha</taxon>
        <taxon>Sphaerularioidea</taxon>
        <taxon>Anguinidae</taxon>
        <taxon>Anguininae</taxon>
        <taxon>Ditylenchus</taxon>
    </lineage>
</organism>
<comment type="caution">
    <text evidence="13">The sequence shown here is derived from an EMBL/GenBank/DDBJ whole genome shotgun (WGS) entry which is preliminary data.</text>
</comment>
<dbReference type="GO" id="GO:0005886">
    <property type="term" value="C:plasma membrane"/>
    <property type="evidence" value="ECO:0007669"/>
    <property type="project" value="TreeGrafter"/>
</dbReference>
<feature type="domain" description="Cation efflux protein transmembrane" evidence="11">
    <location>
        <begin position="196"/>
        <end position="465"/>
    </location>
</feature>
<dbReference type="InterPro" id="IPR058533">
    <property type="entry name" value="Cation_efflux_TM"/>
</dbReference>
<feature type="transmembrane region" description="Helical" evidence="10">
    <location>
        <begin position="297"/>
        <end position="320"/>
    </location>
</feature>
<proteinExistence type="inferred from homology"/>
<keyword evidence="8 10" id="KW-0472">Membrane</keyword>
<evidence type="ECO:0000256" key="2">
    <source>
        <dbReference type="ARBA" id="ARBA00008873"/>
    </source>
</evidence>
<evidence type="ECO:0000256" key="10">
    <source>
        <dbReference type="SAM" id="Phobius"/>
    </source>
</evidence>
<dbReference type="GO" id="GO:0005385">
    <property type="term" value="F:zinc ion transmembrane transporter activity"/>
    <property type="evidence" value="ECO:0007669"/>
    <property type="project" value="TreeGrafter"/>
</dbReference>
<feature type="transmembrane region" description="Helical" evidence="10">
    <location>
        <begin position="195"/>
        <end position="217"/>
    </location>
</feature>
<gene>
    <name evidence="13" type="ORF">DdX_03662</name>
</gene>
<feature type="compositionally biased region" description="Polar residues" evidence="9">
    <location>
        <begin position="1"/>
        <end position="20"/>
    </location>
</feature>
<feature type="region of interest" description="Disordered" evidence="9">
    <location>
        <begin position="1"/>
        <end position="61"/>
    </location>
</feature>
<feature type="transmembrane region" description="Helical" evidence="10">
    <location>
        <begin position="407"/>
        <end position="430"/>
    </location>
</feature>
<feature type="compositionally biased region" description="Polar residues" evidence="9">
    <location>
        <begin position="47"/>
        <end position="58"/>
    </location>
</feature>
<dbReference type="InterPro" id="IPR002524">
    <property type="entry name" value="Cation_efflux"/>
</dbReference>
<keyword evidence="7" id="KW-0406">Ion transport</keyword>